<dbReference type="OrthoDB" id="2480790at2"/>
<dbReference type="AlphaFoldDB" id="A0A1L9B3H2"/>
<dbReference type="Gene3D" id="3.40.50.410">
    <property type="entry name" value="von Willebrand factor, type A domain"/>
    <property type="match status" value="1"/>
</dbReference>
<dbReference type="SUPFAM" id="SSF53300">
    <property type="entry name" value="vWA-like"/>
    <property type="match status" value="1"/>
</dbReference>
<sequence length="368" mass="39420">MRNPRIPLPTLALLTLLSSAVTACGGNDNDGNPPPSQPPPSGCIKLDVTTGTTLTAQEGKVVVNFRVLDCLDRPLASQVPENAFEIFERDRRISSESQLKIVPEPKHFASYSVLLLDVSGSMSQQLPGLVESATRFIRILIPEGTAPEATVHRIAIYAFDGSIKKLSDFSANADELINTTLAKIRDEQSCKANLICQDSRTRLNGALKQGIDDVKVARDAGKNAGLDFTTASVVLFTDGRDTINVPTEAEAQEAVNKSDANIFAIGLKGADMDTQSVTSLQRFGKNGFGLAEKLEDLGSKFESIAGNIRNISNSYFQLRYCSPLESNQNKLTIKVSHQGVTAQKDLTFDVARSVGGTCSVDSGGTGTP</sequence>
<comment type="caution">
    <text evidence="3">The sequence shown here is derived from an EMBL/GenBank/DDBJ whole genome shotgun (WGS) entry which is preliminary data.</text>
</comment>
<accession>A0A1L9B3H2</accession>
<evidence type="ECO:0000259" key="2">
    <source>
        <dbReference type="PROSITE" id="PS50234"/>
    </source>
</evidence>
<evidence type="ECO:0000256" key="1">
    <source>
        <dbReference type="SAM" id="SignalP"/>
    </source>
</evidence>
<dbReference type="RefSeq" id="WP_071901889.1">
    <property type="nucleotide sequence ID" value="NZ_MPIN01000009.1"/>
</dbReference>
<reference evidence="4" key="1">
    <citation type="submission" date="2016-11" db="EMBL/GenBank/DDBJ databases">
        <authorList>
            <person name="Shukria A."/>
            <person name="Stevens D.C."/>
        </authorList>
    </citation>
    <scope>NUCLEOTIDE SEQUENCE [LARGE SCALE GENOMIC DNA]</scope>
    <source>
        <strain evidence="4">Cbfe23</strain>
    </source>
</reference>
<dbReference type="CDD" id="cd00198">
    <property type="entry name" value="vWFA"/>
    <property type="match status" value="1"/>
</dbReference>
<dbReference type="SMART" id="SM00327">
    <property type="entry name" value="VWA"/>
    <property type="match status" value="1"/>
</dbReference>
<dbReference type="EMBL" id="MPIN01000009">
    <property type="protein sequence ID" value="OJH36733.1"/>
    <property type="molecule type" value="Genomic_DNA"/>
</dbReference>
<dbReference type="InterPro" id="IPR002035">
    <property type="entry name" value="VWF_A"/>
</dbReference>
<evidence type="ECO:0000313" key="3">
    <source>
        <dbReference type="EMBL" id="OJH36733.1"/>
    </source>
</evidence>
<feature type="domain" description="VWFA" evidence="2">
    <location>
        <begin position="111"/>
        <end position="331"/>
    </location>
</feature>
<dbReference type="PROSITE" id="PS50234">
    <property type="entry name" value="VWFA"/>
    <property type="match status" value="1"/>
</dbReference>
<reference evidence="3 4" key="2">
    <citation type="submission" date="2016-12" db="EMBL/GenBank/DDBJ databases">
        <title>Draft Genome Sequence of Cystobacter ferrugineus Strain Cbfe23.</title>
        <authorList>
            <person name="Akbar S."/>
            <person name="Dowd S.E."/>
            <person name="Stevens D.C."/>
        </authorList>
    </citation>
    <scope>NUCLEOTIDE SEQUENCE [LARGE SCALE GENOMIC DNA]</scope>
    <source>
        <strain evidence="3 4">Cbfe23</strain>
    </source>
</reference>
<gene>
    <name evidence="3" type="ORF">BON30_29935</name>
</gene>
<name>A0A1L9B3H2_9BACT</name>
<keyword evidence="1" id="KW-0732">Signal</keyword>
<organism evidence="3 4">
    <name type="scientific">Cystobacter ferrugineus</name>
    <dbReference type="NCBI Taxonomy" id="83449"/>
    <lineage>
        <taxon>Bacteria</taxon>
        <taxon>Pseudomonadati</taxon>
        <taxon>Myxococcota</taxon>
        <taxon>Myxococcia</taxon>
        <taxon>Myxococcales</taxon>
        <taxon>Cystobacterineae</taxon>
        <taxon>Archangiaceae</taxon>
        <taxon>Cystobacter</taxon>
    </lineage>
</organism>
<evidence type="ECO:0000313" key="4">
    <source>
        <dbReference type="Proteomes" id="UP000182229"/>
    </source>
</evidence>
<protein>
    <recommendedName>
        <fullName evidence="2">VWFA domain-containing protein</fullName>
    </recommendedName>
</protein>
<feature type="chain" id="PRO_5013154638" description="VWFA domain-containing protein" evidence="1">
    <location>
        <begin position="24"/>
        <end position="368"/>
    </location>
</feature>
<dbReference type="PROSITE" id="PS51257">
    <property type="entry name" value="PROKAR_LIPOPROTEIN"/>
    <property type="match status" value="1"/>
</dbReference>
<proteinExistence type="predicted"/>
<dbReference type="STRING" id="83449.BON30_29935"/>
<dbReference type="InterPro" id="IPR036465">
    <property type="entry name" value="vWFA_dom_sf"/>
</dbReference>
<feature type="signal peptide" evidence="1">
    <location>
        <begin position="1"/>
        <end position="23"/>
    </location>
</feature>
<dbReference type="Proteomes" id="UP000182229">
    <property type="component" value="Unassembled WGS sequence"/>
</dbReference>
<dbReference type="Pfam" id="PF00092">
    <property type="entry name" value="VWA"/>
    <property type="match status" value="1"/>
</dbReference>
<keyword evidence="4" id="KW-1185">Reference proteome</keyword>